<evidence type="ECO:0000313" key="2">
    <source>
        <dbReference type="EMBL" id="MBB2188477.1"/>
    </source>
</evidence>
<keyword evidence="1" id="KW-0732">Signal</keyword>
<evidence type="ECO:0000313" key="3">
    <source>
        <dbReference type="Proteomes" id="UP000555756"/>
    </source>
</evidence>
<comment type="caution">
    <text evidence="2">The sequence shown here is derived from an EMBL/GenBank/DDBJ whole genome shotgun (WGS) entry which is preliminary data.</text>
</comment>
<feature type="chain" id="PRO_5030617488" evidence="1">
    <location>
        <begin position="28"/>
        <end position="155"/>
    </location>
</feature>
<dbReference type="AlphaFoldDB" id="A0A7W4JPG0"/>
<reference evidence="2 3" key="1">
    <citation type="submission" date="2020-04" db="EMBL/GenBank/DDBJ databases">
        <title>Description of novel Gluconacetobacter.</title>
        <authorList>
            <person name="Sombolestani A."/>
        </authorList>
    </citation>
    <scope>NUCLEOTIDE SEQUENCE [LARGE SCALE GENOMIC DNA]</scope>
    <source>
        <strain evidence="2 3">LMG 21311</strain>
    </source>
</reference>
<proteinExistence type="predicted"/>
<protein>
    <submittedName>
        <fullName evidence="2">Uncharacterized protein</fullName>
    </submittedName>
</protein>
<organism evidence="2 3">
    <name type="scientific">Gluconacetobacter azotocaptans</name>
    <dbReference type="NCBI Taxonomy" id="142834"/>
    <lineage>
        <taxon>Bacteria</taxon>
        <taxon>Pseudomonadati</taxon>
        <taxon>Pseudomonadota</taxon>
        <taxon>Alphaproteobacteria</taxon>
        <taxon>Acetobacterales</taxon>
        <taxon>Acetobacteraceae</taxon>
        <taxon>Gluconacetobacter</taxon>
    </lineage>
</organism>
<accession>A0A7W4JPG0</accession>
<evidence type="ECO:0000256" key="1">
    <source>
        <dbReference type="SAM" id="SignalP"/>
    </source>
</evidence>
<dbReference type="Proteomes" id="UP000555756">
    <property type="component" value="Unassembled WGS sequence"/>
</dbReference>
<name>A0A7W4JPG0_9PROT</name>
<sequence>MRLFPILRAALSGCLLGGILAIVPAHADASGDATPSPMEQRIIARHLMSIRNPDERAAIRAQGTAWLMTTYLCQDAARPVVVRLGGSAHRFFLQDARPDSQIVVSAALVQGRGQFLHAALPMRWTAFTWACHLDPGTGRVLRFEVRQGADVPPGP</sequence>
<gene>
    <name evidence="2" type="ORF">HLH34_00665</name>
</gene>
<keyword evidence="3" id="KW-1185">Reference proteome</keyword>
<dbReference type="EMBL" id="JABEQF010000001">
    <property type="protein sequence ID" value="MBB2188477.1"/>
    <property type="molecule type" value="Genomic_DNA"/>
</dbReference>
<feature type="signal peptide" evidence="1">
    <location>
        <begin position="1"/>
        <end position="27"/>
    </location>
</feature>